<reference evidence="2" key="1">
    <citation type="submission" date="2014-08" db="EMBL/GenBank/DDBJ databases">
        <authorList>
            <person name="Sharma Rahul"/>
            <person name="Thines Marco"/>
        </authorList>
    </citation>
    <scope>NUCLEOTIDE SEQUENCE</scope>
</reference>
<dbReference type="EMBL" id="LN483166">
    <property type="protein sequence ID" value="CED84369.1"/>
    <property type="molecule type" value="Genomic_DNA"/>
</dbReference>
<dbReference type="AlphaFoldDB" id="A0A0F7SUL5"/>
<accession>A0A0F7SUL5</accession>
<organism evidence="2">
    <name type="scientific">Phaffia rhodozyma</name>
    <name type="common">Yeast</name>
    <name type="synonym">Xanthophyllomyces dendrorhous</name>
    <dbReference type="NCBI Taxonomy" id="264483"/>
    <lineage>
        <taxon>Eukaryota</taxon>
        <taxon>Fungi</taxon>
        <taxon>Dikarya</taxon>
        <taxon>Basidiomycota</taxon>
        <taxon>Agaricomycotina</taxon>
        <taxon>Tremellomycetes</taxon>
        <taxon>Cystofilobasidiales</taxon>
        <taxon>Mrakiaceae</taxon>
        <taxon>Phaffia</taxon>
    </lineage>
</organism>
<proteinExistence type="predicted"/>
<name>A0A0F7SUL5_PHARH</name>
<evidence type="ECO:0000256" key="1">
    <source>
        <dbReference type="SAM" id="MobiDB-lite"/>
    </source>
</evidence>
<protein>
    <submittedName>
        <fullName evidence="2">Uncharacterized protein</fullName>
    </submittedName>
</protein>
<feature type="region of interest" description="Disordered" evidence="1">
    <location>
        <begin position="1"/>
        <end position="41"/>
    </location>
</feature>
<sequence length="204" mass="20951">MSSSAQASSTRQRNSSSLLAGQDSDGVDHTTDAPQGKRIKQQPVTSFTSKLILVAIAVTSFYAWRFSVQSAEVGGWWNLITGHRPVNTPIAAQKAAASAAALQHFSTGSAGSDSRAPSGQIGVEDQIIRLADSLGVKPRQLTEAIAPLLQPALLSKTDSAIHNDKTPEEIAAEEAAQASAAETAAHAAGGVLGGVGTILDALAD</sequence>
<feature type="compositionally biased region" description="Low complexity" evidence="1">
    <location>
        <begin position="1"/>
        <end position="17"/>
    </location>
</feature>
<evidence type="ECO:0000313" key="2">
    <source>
        <dbReference type="EMBL" id="CED84369.1"/>
    </source>
</evidence>